<sequence length="331" mass="37099">MSSGPLISIVLPAKDQAPFIDDALVSLRQQFQDPTALQVIVVDDGSSDGTGELAAAHARFLPHLSVLRNETPTGLASARNQGLAHATADVLGFMDGDDWLARGHLQQCLSELRRLDVDFVRTDHVQVKGGHRVLVRAPQARRSVVLDPRESILPEHTSTMVDYPFAWAGLFQRRLVDRGLLEFPPGLFTAEDRPWIWRLFLQATSYAMIEAPGIMYRRGVSTSLTQIYDERQLDFARSYLMAFEVLEADPEAGRFWPKMARQFLAVAAHHRTRREGMDATVKERQTALIRSVLERIPRAVLAAEFKRLDHRRRALLGPVLPNGVRKGKVAA</sequence>
<dbReference type="AlphaFoldDB" id="A0A496PIQ3"/>
<gene>
    <name evidence="2" type="ORF">DWQ67_07660</name>
</gene>
<dbReference type="CDD" id="cd00761">
    <property type="entry name" value="Glyco_tranf_GTA_type"/>
    <property type="match status" value="1"/>
</dbReference>
<evidence type="ECO:0000313" key="3">
    <source>
        <dbReference type="Proteomes" id="UP000273119"/>
    </source>
</evidence>
<comment type="caution">
    <text evidence="2">The sequence shown here is derived from an EMBL/GenBank/DDBJ whole genome shotgun (WGS) entry which is preliminary data.</text>
</comment>
<dbReference type="PANTHER" id="PTHR43685:SF11">
    <property type="entry name" value="GLYCOSYLTRANSFERASE TAGX-RELATED"/>
    <property type="match status" value="1"/>
</dbReference>
<dbReference type="Proteomes" id="UP000273119">
    <property type="component" value="Unassembled WGS sequence"/>
</dbReference>
<accession>A0A496PIQ3</accession>
<name>A0A496PIQ3_9MICC</name>
<reference evidence="2 3" key="1">
    <citation type="submission" date="2018-07" db="EMBL/GenBank/DDBJ databases">
        <title>Arthrobacter sp. nov., isolated from raw cow's milk with high bacterial count.</title>
        <authorList>
            <person name="Hahne J."/>
            <person name="Isele D."/>
            <person name="Lipski A."/>
        </authorList>
    </citation>
    <scope>NUCLEOTIDE SEQUENCE [LARGE SCALE GENOMIC DNA]</scope>
    <source>
        <strain evidence="2 3">JZ R-183</strain>
    </source>
</reference>
<dbReference type="EMBL" id="QQXL01000004">
    <property type="protein sequence ID" value="RKW70359.1"/>
    <property type="molecule type" value="Genomic_DNA"/>
</dbReference>
<dbReference type="GO" id="GO:0016740">
    <property type="term" value="F:transferase activity"/>
    <property type="evidence" value="ECO:0007669"/>
    <property type="project" value="UniProtKB-KW"/>
</dbReference>
<dbReference type="Pfam" id="PF00535">
    <property type="entry name" value="Glycos_transf_2"/>
    <property type="match status" value="1"/>
</dbReference>
<dbReference type="InterPro" id="IPR001173">
    <property type="entry name" value="Glyco_trans_2-like"/>
</dbReference>
<protein>
    <submittedName>
        <fullName evidence="2">Glycosyltransferase family 2 protein</fullName>
    </submittedName>
</protein>
<evidence type="ECO:0000259" key="1">
    <source>
        <dbReference type="Pfam" id="PF00535"/>
    </source>
</evidence>
<dbReference type="InterPro" id="IPR050834">
    <property type="entry name" value="Glycosyltransf_2"/>
</dbReference>
<dbReference type="PANTHER" id="PTHR43685">
    <property type="entry name" value="GLYCOSYLTRANSFERASE"/>
    <property type="match status" value="1"/>
</dbReference>
<proteinExistence type="predicted"/>
<dbReference type="SUPFAM" id="SSF53448">
    <property type="entry name" value="Nucleotide-diphospho-sugar transferases"/>
    <property type="match status" value="1"/>
</dbReference>
<dbReference type="Gene3D" id="3.90.550.10">
    <property type="entry name" value="Spore Coat Polysaccharide Biosynthesis Protein SpsA, Chain A"/>
    <property type="match status" value="1"/>
</dbReference>
<dbReference type="InterPro" id="IPR029044">
    <property type="entry name" value="Nucleotide-diphossugar_trans"/>
</dbReference>
<keyword evidence="3" id="KW-1185">Reference proteome</keyword>
<keyword evidence="2" id="KW-0808">Transferase</keyword>
<dbReference type="RefSeq" id="WP_121485012.1">
    <property type="nucleotide sequence ID" value="NZ_QQXL01000004.1"/>
</dbReference>
<feature type="domain" description="Glycosyltransferase 2-like" evidence="1">
    <location>
        <begin position="8"/>
        <end position="139"/>
    </location>
</feature>
<evidence type="ECO:0000313" key="2">
    <source>
        <dbReference type="EMBL" id="RKW70359.1"/>
    </source>
</evidence>
<organism evidence="2 3">
    <name type="scientific">Galactobacter caseinivorans</name>
    <dbReference type="NCBI Taxonomy" id="2676123"/>
    <lineage>
        <taxon>Bacteria</taxon>
        <taxon>Bacillati</taxon>
        <taxon>Actinomycetota</taxon>
        <taxon>Actinomycetes</taxon>
        <taxon>Micrococcales</taxon>
        <taxon>Micrococcaceae</taxon>
        <taxon>Galactobacter</taxon>
    </lineage>
</organism>